<comment type="similarity">
    <text evidence="10">Belongs to the PlsY family.</text>
</comment>
<dbReference type="Proteomes" id="UP000034076">
    <property type="component" value="Unassembled WGS sequence"/>
</dbReference>
<comment type="subunit">
    <text evidence="10">Probably interacts with PlsX.</text>
</comment>
<dbReference type="RefSeq" id="WP_046443173.1">
    <property type="nucleotide sequence ID" value="NZ_CAUERS010000006.1"/>
</dbReference>
<comment type="function">
    <text evidence="10">Catalyzes the transfer of an acyl group from acyl-phosphate (acyl-PO(4)) to glycerol-3-phosphate (G3P) to form lysophosphatidic acid (LPA). This enzyme utilizes acyl-phosphate as fatty acyl donor, but not acyl-CoA or acyl-ACP.</text>
</comment>
<evidence type="ECO:0000313" key="12">
    <source>
        <dbReference type="Proteomes" id="UP000034076"/>
    </source>
</evidence>
<evidence type="ECO:0000256" key="1">
    <source>
        <dbReference type="ARBA" id="ARBA00022475"/>
    </source>
</evidence>
<comment type="subcellular location">
    <subcellularLocation>
        <location evidence="10">Cell membrane</location>
        <topology evidence="10">Multi-pass membrane protein</topology>
    </subcellularLocation>
</comment>
<proteinExistence type="inferred from homology"/>
<dbReference type="NCBIfam" id="TIGR00023">
    <property type="entry name" value="glycerol-3-phosphate 1-O-acyltransferase PlsY"/>
    <property type="match status" value="1"/>
</dbReference>
<gene>
    <name evidence="10" type="primary">plsY</name>
    <name evidence="11" type="ORF">CHK_1263</name>
</gene>
<evidence type="ECO:0000313" key="11">
    <source>
        <dbReference type="EMBL" id="KKI51216.1"/>
    </source>
</evidence>
<comment type="caution">
    <text evidence="11">The sequence shown here is derived from an EMBL/GenBank/DDBJ whole genome shotgun (WGS) entry which is preliminary data.</text>
</comment>
<evidence type="ECO:0000256" key="9">
    <source>
        <dbReference type="ARBA" id="ARBA00023264"/>
    </source>
</evidence>
<dbReference type="PANTHER" id="PTHR30309">
    <property type="entry name" value="INNER MEMBRANE PROTEIN YGIH"/>
    <property type="match status" value="1"/>
</dbReference>
<dbReference type="GO" id="GO:0043772">
    <property type="term" value="F:acyl-phosphate glycerol-3-phosphate acyltransferase activity"/>
    <property type="evidence" value="ECO:0007669"/>
    <property type="project" value="UniProtKB-UniRule"/>
</dbReference>
<accession>A0A0M2NJR9</accession>
<evidence type="ECO:0000256" key="7">
    <source>
        <dbReference type="ARBA" id="ARBA00023136"/>
    </source>
</evidence>
<dbReference type="SMART" id="SM01207">
    <property type="entry name" value="G3P_acyltransf"/>
    <property type="match status" value="1"/>
</dbReference>
<keyword evidence="11" id="KW-0012">Acyltransferase</keyword>
<keyword evidence="7 10" id="KW-0472">Membrane</keyword>
<dbReference type="UniPathway" id="UPA00085"/>
<keyword evidence="3 10" id="KW-0808">Transferase</keyword>
<name>A0A0M2NJR9_9FIRM</name>
<feature type="transmembrane region" description="Helical" evidence="10">
    <location>
        <begin position="164"/>
        <end position="180"/>
    </location>
</feature>
<evidence type="ECO:0000256" key="5">
    <source>
        <dbReference type="ARBA" id="ARBA00022989"/>
    </source>
</evidence>
<feature type="transmembrane region" description="Helical" evidence="10">
    <location>
        <begin position="69"/>
        <end position="93"/>
    </location>
</feature>
<dbReference type="Pfam" id="PF02660">
    <property type="entry name" value="G3P_acyltransf"/>
    <property type="match status" value="1"/>
</dbReference>
<dbReference type="HAMAP" id="MF_01043">
    <property type="entry name" value="PlsY"/>
    <property type="match status" value="1"/>
</dbReference>
<keyword evidence="12" id="KW-1185">Reference proteome</keyword>
<feature type="transmembrane region" description="Helical" evidence="10">
    <location>
        <begin position="6"/>
        <end position="26"/>
    </location>
</feature>
<evidence type="ECO:0000256" key="6">
    <source>
        <dbReference type="ARBA" id="ARBA00023098"/>
    </source>
</evidence>
<dbReference type="PATRIC" id="fig|270498.16.peg.1381"/>
<keyword evidence="8 10" id="KW-0594">Phospholipid biosynthesis</keyword>
<keyword evidence="1 10" id="KW-1003">Cell membrane</keyword>
<protein>
    <recommendedName>
        <fullName evidence="10">Glycerol-3-phosphate acyltransferase</fullName>
    </recommendedName>
    <alternativeName>
        <fullName evidence="10">Acyl-PO4 G3P acyltransferase</fullName>
    </alternativeName>
    <alternativeName>
        <fullName evidence="10">Acyl-phosphate--glycerol-3-phosphate acyltransferase</fullName>
    </alternativeName>
    <alternativeName>
        <fullName evidence="10">G3P acyltransferase</fullName>
        <shortName evidence="10">GPAT</shortName>
        <ecNumber evidence="10">2.3.1.275</ecNumber>
    </alternativeName>
    <alternativeName>
        <fullName evidence="10">Lysophosphatidic acid synthase</fullName>
        <shortName evidence="10">LPA synthase</shortName>
    </alternativeName>
</protein>
<keyword evidence="6 10" id="KW-0443">Lipid metabolism</keyword>
<dbReference type="PANTHER" id="PTHR30309:SF0">
    <property type="entry name" value="GLYCEROL-3-PHOSPHATE ACYLTRANSFERASE-RELATED"/>
    <property type="match status" value="1"/>
</dbReference>
<keyword evidence="2 10" id="KW-0444">Lipid biosynthesis</keyword>
<dbReference type="GO" id="GO:0008654">
    <property type="term" value="P:phospholipid biosynthetic process"/>
    <property type="evidence" value="ECO:0007669"/>
    <property type="project" value="UniProtKB-UniRule"/>
</dbReference>
<dbReference type="EC" id="2.3.1.275" evidence="10"/>
<evidence type="ECO:0000256" key="8">
    <source>
        <dbReference type="ARBA" id="ARBA00023209"/>
    </source>
</evidence>
<comment type="catalytic activity">
    <reaction evidence="10">
        <text>an acyl phosphate + sn-glycerol 3-phosphate = a 1-acyl-sn-glycero-3-phosphate + phosphate</text>
        <dbReference type="Rhea" id="RHEA:34075"/>
        <dbReference type="ChEBI" id="CHEBI:43474"/>
        <dbReference type="ChEBI" id="CHEBI:57597"/>
        <dbReference type="ChEBI" id="CHEBI:57970"/>
        <dbReference type="ChEBI" id="CHEBI:59918"/>
        <dbReference type="EC" id="2.3.1.275"/>
    </reaction>
</comment>
<dbReference type="OrthoDB" id="9777124at2"/>
<organism evidence="11 12">
    <name type="scientific">Christensenella hongkongensis</name>
    <dbReference type="NCBI Taxonomy" id="270498"/>
    <lineage>
        <taxon>Bacteria</taxon>
        <taxon>Bacillati</taxon>
        <taxon>Bacillota</taxon>
        <taxon>Clostridia</taxon>
        <taxon>Christensenellales</taxon>
        <taxon>Christensenellaceae</taxon>
        <taxon>Christensenella</taxon>
    </lineage>
</organism>
<keyword evidence="5 10" id="KW-1133">Transmembrane helix</keyword>
<feature type="transmembrane region" description="Helical" evidence="10">
    <location>
        <begin position="140"/>
        <end position="158"/>
    </location>
</feature>
<evidence type="ECO:0000256" key="4">
    <source>
        <dbReference type="ARBA" id="ARBA00022692"/>
    </source>
</evidence>
<reference evidence="11 12" key="1">
    <citation type="submission" date="2015-04" db="EMBL/GenBank/DDBJ databases">
        <title>Draft genome sequence of bacteremic isolate Catabacter hongkongensis type strain HKU16T.</title>
        <authorList>
            <person name="Lau S.K."/>
            <person name="Teng J.L."/>
            <person name="Huang Y."/>
            <person name="Curreem S.O."/>
            <person name="Tsui S.K."/>
            <person name="Woo P.C."/>
        </authorList>
    </citation>
    <scope>NUCLEOTIDE SEQUENCE [LARGE SCALE GENOMIC DNA]</scope>
    <source>
        <strain evidence="11 12">HKU16</strain>
    </source>
</reference>
<keyword evidence="4 10" id="KW-0812">Transmembrane</keyword>
<dbReference type="AlphaFoldDB" id="A0A0M2NJR9"/>
<feature type="transmembrane region" description="Helical" evidence="10">
    <location>
        <begin position="113"/>
        <end position="135"/>
    </location>
</feature>
<dbReference type="STRING" id="270498.CHK_1263"/>
<comment type="pathway">
    <text evidence="10">Lipid metabolism; phospholipid metabolism.</text>
</comment>
<dbReference type="GO" id="GO:0005886">
    <property type="term" value="C:plasma membrane"/>
    <property type="evidence" value="ECO:0007669"/>
    <property type="project" value="UniProtKB-SubCell"/>
</dbReference>
<dbReference type="EMBL" id="LAYJ01000087">
    <property type="protein sequence ID" value="KKI51216.1"/>
    <property type="molecule type" value="Genomic_DNA"/>
</dbReference>
<evidence type="ECO:0000256" key="2">
    <source>
        <dbReference type="ARBA" id="ARBA00022516"/>
    </source>
</evidence>
<evidence type="ECO:0000256" key="10">
    <source>
        <dbReference type="HAMAP-Rule" id="MF_01043"/>
    </source>
</evidence>
<keyword evidence="9 10" id="KW-1208">Phospholipid metabolism</keyword>
<evidence type="ECO:0000256" key="3">
    <source>
        <dbReference type="ARBA" id="ARBA00022679"/>
    </source>
</evidence>
<sequence length="201" mass="21340">MTNVWVLVLCAAIAYILGSISFSYLFTKKIRHEDIREKGSGNAGTTNVLRNYGWGMGVLVFAGDVLKGLLAALIGMYLGGELGLCVAGVFAVVGHNYSCFLRFKGGKGIAATIGVLLIIQTIPTLIIFAVAIIIVIATKIMSIGSIIGLILSAVAAFVVAPDSVYQQIAVVIIAILGILSHRENIVRLIHGNERKLSLSKK</sequence>
<dbReference type="InterPro" id="IPR003811">
    <property type="entry name" value="G3P_acylTferase_PlsY"/>
</dbReference>